<evidence type="ECO:0000256" key="5">
    <source>
        <dbReference type="ARBA" id="ARBA00022989"/>
    </source>
</evidence>
<dbReference type="PANTHER" id="PTHR12316:SF17">
    <property type="entry name" value="NINJURIN C, ISOFORM D"/>
    <property type="match status" value="1"/>
</dbReference>
<keyword evidence="3 7" id="KW-0812">Transmembrane</keyword>
<evidence type="ECO:0000256" key="4">
    <source>
        <dbReference type="ARBA" id="ARBA00022889"/>
    </source>
</evidence>
<name>A0A9Q0MG61_BLOTA</name>
<evidence type="ECO:0000256" key="1">
    <source>
        <dbReference type="ARBA" id="ARBA00004141"/>
    </source>
</evidence>
<comment type="caution">
    <text evidence="8">The sequence shown here is derived from an EMBL/GenBank/DDBJ whole genome shotgun (WGS) entry which is preliminary data.</text>
</comment>
<evidence type="ECO:0000256" key="3">
    <source>
        <dbReference type="ARBA" id="ARBA00022692"/>
    </source>
</evidence>
<dbReference type="OrthoDB" id="6114058at2759"/>
<evidence type="ECO:0000313" key="9">
    <source>
        <dbReference type="Proteomes" id="UP001142055"/>
    </source>
</evidence>
<sequence length="202" mass="22197">MKRGMVKTWLKDLFLAPMADEEVANDLNGSTEIGLCTMKQTPSSAVANGSSNRRHQTMDMNMYATRKTIAQGIMDLGLMCANASQLKYVLLNSPQHRYFQVTISLIVVSILLQVVVGIIFIVLGRLNINFTQDRRKADMMNNASVILIFLVTVVNVLITAFGPSESFAHLYNTHGSPTSPGKLISLPNFYHGPADPVPNLGQ</sequence>
<comment type="similarity">
    <text evidence="2">Belongs to the ninjurin family.</text>
</comment>
<gene>
    <name evidence="8" type="ORF">RDWZM_001510</name>
</gene>
<dbReference type="GO" id="GO:0042246">
    <property type="term" value="P:tissue regeneration"/>
    <property type="evidence" value="ECO:0007669"/>
    <property type="project" value="InterPro"/>
</dbReference>
<dbReference type="Proteomes" id="UP001142055">
    <property type="component" value="Chromosome 1"/>
</dbReference>
<keyword evidence="5 7" id="KW-1133">Transmembrane helix</keyword>
<evidence type="ECO:0000256" key="6">
    <source>
        <dbReference type="ARBA" id="ARBA00023136"/>
    </source>
</evidence>
<dbReference type="GO" id="GO:0016020">
    <property type="term" value="C:membrane"/>
    <property type="evidence" value="ECO:0007669"/>
    <property type="project" value="UniProtKB-SubCell"/>
</dbReference>
<accession>A0A9Q0MG61</accession>
<evidence type="ECO:0000256" key="7">
    <source>
        <dbReference type="SAM" id="Phobius"/>
    </source>
</evidence>
<reference evidence="8" key="1">
    <citation type="submission" date="2022-12" db="EMBL/GenBank/DDBJ databases">
        <title>Genome assemblies of Blomia tropicalis.</title>
        <authorList>
            <person name="Cui Y."/>
        </authorList>
    </citation>
    <scope>NUCLEOTIDE SEQUENCE</scope>
    <source>
        <tissue evidence="8">Adult mites</tissue>
    </source>
</reference>
<proteinExistence type="inferred from homology"/>
<keyword evidence="9" id="KW-1185">Reference proteome</keyword>
<dbReference type="GO" id="GO:0007155">
    <property type="term" value="P:cell adhesion"/>
    <property type="evidence" value="ECO:0007669"/>
    <property type="project" value="UniProtKB-KW"/>
</dbReference>
<dbReference type="PANTHER" id="PTHR12316">
    <property type="entry name" value="NINJURIN-RELATED"/>
    <property type="match status" value="1"/>
</dbReference>
<evidence type="ECO:0000256" key="2">
    <source>
        <dbReference type="ARBA" id="ARBA00008141"/>
    </source>
</evidence>
<feature type="transmembrane region" description="Helical" evidence="7">
    <location>
        <begin position="143"/>
        <end position="162"/>
    </location>
</feature>
<dbReference type="AlphaFoldDB" id="A0A9Q0MG61"/>
<evidence type="ECO:0000313" key="8">
    <source>
        <dbReference type="EMBL" id="KAJ6222965.1"/>
    </source>
</evidence>
<dbReference type="Pfam" id="PF04923">
    <property type="entry name" value="Ninjurin"/>
    <property type="match status" value="1"/>
</dbReference>
<dbReference type="OMA" id="PIDHNIT"/>
<keyword evidence="6 7" id="KW-0472">Membrane</keyword>
<keyword evidence="4" id="KW-0130">Cell adhesion</keyword>
<dbReference type="EMBL" id="JAPWDV010000001">
    <property type="protein sequence ID" value="KAJ6222965.1"/>
    <property type="molecule type" value="Genomic_DNA"/>
</dbReference>
<feature type="transmembrane region" description="Helical" evidence="7">
    <location>
        <begin position="98"/>
        <end position="123"/>
    </location>
</feature>
<dbReference type="InterPro" id="IPR007007">
    <property type="entry name" value="Ninjurin"/>
</dbReference>
<feature type="transmembrane region" description="Helical" evidence="7">
    <location>
        <begin position="68"/>
        <end position="86"/>
    </location>
</feature>
<comment type="subcellular location">
    <subcellularLocation>
        <location evidence="1">Membrane</location>
        <topology evidence="1">Multi-pass membrane protein</topology>
    </subcellularLocation>
</comment>
<protein>
    <submittedName>
        <fullName evidence="8">Uncharacterized protein</fullName>
    </submittedName>
</protein>
<organism evidence="8 9">
    <name type="scientific">Blomia tropicalis</name>
    <name type="common">Mite</name>
    <dbReference type="NCBI Taxonomy" id="40697"/>
    <lineage>
        <taxon>Eukaryota</taxon>
        <taxon>Metazoa</taxon>
        <taxon>Ecdysozoa</taxon>
        <taxon>Arthropoda</taxon>
        <taxon>Chelicerata</taxon>
        <taxon>Arachnida</taxon>
        <taxon>Acari</taxon>
        <taxon>Acariformes</taxon>
        <taxon>Sarcoptiformes</taxon>
        <taxon>Astigmata</taxon>
        <taxon>Glycyphagoidea</taxon>
        <taxon>Echimyopodidae</taxon>
        <taxon>Blomia</taxon>
    </lineage>
</organism>